<dbReference type="AlphaFoldDB" id="A0A6L5XCL9"/>
<name>A0A6L5XCL9_9BACT</name>
<dbReference type="InterPro" id="IPR027848">
    <property type="entry name" value="DUF4494"/>
</dbReference>
<dbReference type="RefSeq" id="WP_154328002.1">
    <property type="nucleotide sequence ID" value="NZ_CP045696.1"/>
</dbReference>
<comment type="caution">
    <text evidence="1">The sequence shown here is derived from an EMBL/GenBank/DDBJ whole genome shotgun (WGS) entry which is preliminary data.</text>
</comment>
<keyword evidence="2" id="KW-1185">Reference proteome</keyword>
<protein>
    <submittedName>
        <fullName evidence="1">DUF4494 domain-containing protein</fullName>
    </submittedName>
</protein>
<reference evidence="1 2" key="1">
    <citation type="submission" date="2019-08" db="EMBL/GenBank/DDBJ databases">
        <title>In-depth cultivation of the pig gut microbiome towards novel bacterial diversity and tailored functional studies.</title>
        <authorList>
            <person name="Wylensek D."/>
            <person name="Hitch T.C.A."/>
            <person name="Clavel T."/>
        </authorList>
    </citation>
    <scope>NUCLEOTIDE SEQUENCE [LARGE SCALE GENOMIC DNA]</scope>
    <source>
        <strain evidence="1 2">Oil-RF-744-WCA-WT-10</strain>
    </source>
</reference>
<dbReference type="Pfam" id="PF14902">
    <property type="entry name" value="DUF4494"/>
    <property type="match status" value="1"/>
</dbReference>
<organism evidence="1 2">
    <name type="scientific">Sodaliphilus pleomorphus</name>
    <dbReference type="NCBI Taxonomy" id="2606626"/>
    <lineage>
        <taxon>Bacteria</taxon>
        <taxon>Pseudomonadati</taxon>
        <taxon>Bacteroidota</taxon>
        <taxon>Bacteroidia</taxon>
        <taxon>Bacteroidales</taxon>
        <taxon>Muribaculaceae</taxon>
        <taxon>Sodaliphilus</taxon>
    </lineage>
</organism>
<gene>
    <name evidence="1" type="ORF">FYJ29_00255</name>
</gene>
<sequence length="140" mass="16185">MRFFEVKIKIDKMLEDGTQKTVAETYAVDALSFTEAEASITQKMQPYITGEFNVTHIKIAQYNTVVFNEGELFFLVKYNLITIDESTGKERRNAMYVLFRDETIDKAKEHARSYMKGTVVNYEIEAIKETKIIDVFTNGD</sequence>
<evidence type="ECO:0000313" key="2">
    <source>
        <dbReference type="Proteomes" id="UP000483362"/>
    </source>
</evidence>
<evidence type="ECO:0000313" key="1">
    <source>
        <dbReference type="EMBL" id="MSS16212.1"/>
    </source>
</evidence>
<proteinExistence type="predicted"/>
<accession>A0A6L5XCL9</accession>
<dbReference type="EMBL" id="VULT01000001">
    <property type="protein sequence ID" value="MSS16212.1"/>
    <property type="molecule type" value="Genomic_DNA"/>
</dbReference>
<dbReference type="Proteomes" id="UP000483362">
    <property type="component" value="Unassembled WGS sequence"/>
</dbReference>